<dbReference type="PANTHER" id="PTHR11124">
    <property type="entry name" value="VACUOLAR SORTING PROTEIN VPS29"/>
    <property type="match status" value="1"/>
</dbReference>
<keyword evidence="5" id="KW-1185">Reference proteome</keyword>
<comment type="caution">
    <text evidence="4">The sequence shown here is derived from an EMBL/GenBank/DDBJ whole genome shotgun (WGS) entry which is preliminary data.</text>
</comment>
<accession>A0ABR7UFE3</accession>
<keyword evidence="2" id="KW-0479">Metal-binding</keyword>
<dbReference type="InterPro" id="IPR029052">
    <property type="entry name" value="Metallo-depent_PP-like"/>
</dbReference>
<dbReference type="NCBIfam" id="TIGR00040">
    <property type="entry name" value="yfcE"/>
    <property type="match status" value="1"/>
</dbReference>
<feature type="domain" description="Calcineurin-like phosphoesterase" evidence="3">
    <location>
        <begin position="3"/>
        <end position="141"/>
    </location>
</feature>
<dbReference type="RefSeq" id="WP_188104183.1">
    <property type="nucleotide sequence ID" value="NZ_JAANIH010000037.1"/>
</dbReference>
<dbReference type="EMBL" id="JAATTO010000047">
    <property type="protein sequence ID" value="MBC9982217.1"/>
    <property type="molecule type" value="Genomic_DNA"/>
</dbReference>
<dbReference type="Proteomes" id="UP000639516">
    <property type="component" value="Unassembled WGS sequence"/>
</dbReference>
<protein>
    <recommendedName>
        <fullName evidence="2">Phosphoesterase</fullName>
        <ecNumber evidence="2">3.1.4.-</ecNumber>
    </recommendedName>
</protein>
<evidence type="ECO:0000259" key="3">
    <source>
        <dbReference type="Pfam" id="PF12850"/>
    </source>
</evidence>
<name>A0ABR7UFE3_9BRAD</name>
<reference evidence="4 5" key="1">
    <citation type="journal article" date="2020" name="Arch. Microbiol.">
        <title>Bradyrhizobium campsiandrae sp. nov., a nitrogen-fixing bacterial strain isolated from a native leguminous tree from the Amazon adapted to flooded conditions.</title>
        <authorList>
            <person name="Cabral Michel D."/>
            <person name="Martins da Costa E."/>
            <person name="Azarias Guimaraes A."/>
            <person name="Soares de Carvalho T."/>
            <person name="Santos de Castro Caputo P."/>
            <person name="Willems A."/>
            <person name="de Souza Moreira F.M."/>
        </authorList>
    </citation>
    <scope>NUCLEOTIDE SEQUENCE [LARGE SCALE GENOMIC DNA]</scope>
    <source>
        <strain evidence="5">INPA 384B</strain>
    </source>
</reference>
<comment type="similarity">
    <text evidence="1 2">Belongs to the metallophosphoesterase superfamily. YfcE family.</text>
</comment>
<dbReference type="Pfam" id="PF12850">
    <property type="entry name" value="Metallophos_2"/>
    <property type="match status" value="1"/>
</dbReference>
<sequence>MFKIGIISDTHGLLRPEAEQCLRGTAHIIHAGDIGAEHVMEGLRRIAPVTAIRGNVDVGDWARSYPETTTVRLAGRTFHVLHDINDLKSKPAPADVDAVISGHSHRASLRITDGVTYLNPGSAGPRRFKLPITLATIDIDEHGEFRVNLRPLDEGS</sequence>
<proteinExistence type="inferred from homology"/>
<evidence type="ECO:0000256" key="2">
    <source>
        <dbReference type="RuleBase" id="RU362039"/>
    </source>
</evidence>
<dbReference type="Gene3D" id="3.60.21.10">
    <property type="match status" value="1"/>
</dbReference>
<organism evidence="4 5">
    <name type="scientific">Bradyrhizobium campsiandrae</name>
    <dbReference type="NCBI Taxonomy" id="1729892"/>
    <lineage>
        <taxon>Bacteria</taxon>
        <taxon>Pseudomonadati</taxon>
        <taxon>Pseudomonadota</taxon>
        <taxon>Alphaproteobacteria</taxon>
        <taxon>Hyphomicrobiales</taxon>
        <taxon>Nitrobacteraceae</taxon>
        <taxon>Bradyrhizobium</taxon>
    </lineage>
</organism>
<gene>
    <name evidence="4" type="ORF">HA482_28820</name>
</gene>
<evidence type="ECO:0000313" key="4">
    <source>
        <dbReference type="EMBL" id="MBC9982217.1"/>
    </source>
</evidence>
<dbReference type="InterPro" id="IPR024654">
    <property type="entry name" value="Calcineurin-like_PHP_lpxH"/>
</dbReference>
<dbReference type="SUPFAM" id="SSF56300">
    <property type="entry name" value="Metallo-dependent phosphatases"/>
    <property type="match status" value="1"/>
</dbReference>
<dbReference type="EC" id="3.1.4.-" evidence="2"/>
<evidence type="ECO:0000256" key="1">
    <source>
        <dbReference type="ARBA" id="ARBA00008950"/>
    </source>
</evidence>
<evidence type="ECO:0000313" key="5">
    <source>
        <dbReference type="Proteomes" id="UP000639516"/>
    </source>
</evidence>
<comment type="cofactor">
    <cofactor evidence="2">
        <name>a divalent metal cation</name>
        <dbReference type="ChEBI" id="CHEBI:60240"/>
    </cofactor>
</comment>
<dbReference type="InterPro" id="IPR000979">
    <property type="entry name" value="Phosphodiesterase_MJ0936/Vps29"/>
</dbReference>